<keyword evidence="2" id="KW-1185">Reference proteome</keyword>
<reference evidence="1 2" key="1">
    <citation type="journal article" date="2021" name="Elife">
        <title>Chloroplast acquisition without the gene transfer in kleptoplastic sea slugs, Plakobranchus ocellatus.</title>
        <authorList>
            <person name="Maeda T."/>
            <person name="Takahashi S."/>
            <person name="Yoshida T."/>
            <person name="Shimamura S."/>
            <person name="Takaki Y."/>
            <person name="Nagai Y."/>
            <person name="Toyoda A."/>
            <person name="Suzuki Y."/>
            <person name="Arimoto A."/>
            <person name="Ishii H."/>
            <person name="Satoh N."/>
            <person name="Nishiyama T."/>
            <person name="Hasebe M."/>
            <person name="Maruyama T."/>
            <person name="Minagawa J."/>
            <person name="Obokata J."/>
            <person name="Shigenobu S."/>
        </authorList>
    </citation>
    <scope>NUCLEOTIDE SEQUENCE [LARGE SCALE GENOMIC DNA]</scope>
</reference>
<proteinExistence type="predicted"/>
<gene>
    <name evidence="1" type="ORF">ElyMa_002241500</name>
</gene>
<dbReference type="PANTHER" id="PTHR46060:SF1">
    <property type="entry name" value="MARINER MOS1 TRANSPOSASE-LIKE PROTEIN"/>
    <property type="match status" value="1"/>
</dbReference>
<accession>A0AAV4FXD8</accession>
<dbReference type="InterPro" id="IPR036397">
    <property type="entry name" value="RNaseH_sf"/>
</dbReference>
<protein>
    <submittedName>
        <fullName evidence="1">Histone-lysine N-methyltransferase SETMAR</fullName>
    </submittedName>
</protein>
<sequence length="218" mass="25563">MSRSRVYQWCIWFGEGRTSLENEPKSGRPKILTNEENTTRVDELFQFDRRTKIREITLKLEIAKSTVHEIVHDTLGCRKVDKARPHDLETSLLSLDQKVQRAEFRRLRDGCRVLGYKSCDPLRNFATGSGSAAQYCRTFDRLIDAIRRKRPGLLRRGFVLQHDNATLHSANLTQQWLQCYGWEILPHPTHSPDLAPSDFKFVFTFEASFRRHGFRDRR</sequence>
<name>A0AAV4FXD8_9GAST</name>
<dbReference type="PANTHER" id="PTHR46060">
    <property type="entry name" value="MARINER MOS1 TRANSPOSASE-LIKE PROTEIN"/>
    <property type="match status" value="1"/>
</dbReference>
<dbReference type="EMBL" id="BMAT01004645">
    <property type="protein sequence ID" value="GFR77591.1"/>
    <property type="molecule type" value="Genomic_DNA"/>
</dbReference>
<dbReference type="Gene3D" id="3.30.420.10">
    <property type="entry name" value="Ribonuclease H-like superfamily/Ribonuclease H"/>
    <property type="match status" value="1"/>
</dbReference>
<dbReference type="Proteomes" id="UP000762676">
    <property type="component" value="Unassembled WGS sequence"/>
</dbReference>
<evidence type="ECO:0000313" key="1">
    <source>
        <dbReference type="EMBL" id="GFR77591.1"/>
    </source>
</evidence>
<evidence type="ECO:0000313" key="2">
    <source>
        <dbReference type="Proteomes" id="UP000762676"/>
    </source>
</evidence>
<organism evidence="1 2">
    <name type="scientific">Elysia marginata</name>
    <dbReference type="NCBI Taxonomy" id="1093978"/>
    <lineage>
        <taxon>Eukaryota</taxon>
        <taxon>Metazoa</taxon>
        <taxon>Spiralia</taxon>
        <taxon>Lophotrochozoa</taxon>
        <taxon>Mollusca</taxon>
        <taxon>Gastropoda</taxon>
        <taxon>Heterobranchia</taxon>
        <taxon>Euthyneura</taxon>
        <taxon>Panpulmonata</taxon>
        <taxon>Sacoglossa</taxon>
        <taxon>Placobranchoidea</taxon>
        <taxon>Plakobranchidae</taxon>
        <taxon>Elysia</taxon>
    </lineage>
</organism>
<dbReference type="InterPro" id="IPR052709">
    <property type="entry name" value="Transposase-MT_Hybrid"/>
</dbReference>
<dbReference type="GO" id="GO:0003676">
    <property type="term" value="F:nucleic acid binding"/>
    <property type="evidence" value="ECO:0007669"/>
    <property type="project" value="InterPro"/>
</dbReference>
<dbReference type="AlphaFoldDB" id="A0AAV4FXD8"/>
<comment type="caution">
    <text evidence="1">The sequence shown here is derived from an EMBL/GenBank/DDBJ whole genome shotgun (WGS) entry which is preliminary data.</text>
</comment>